<name>A0A409WYF5_9AGAR</name>
<feature type="region of interest" description="Disordered" evidence="1">
    <location>
        <begin position="58"/>
        <end position="87"/>
    </location>
</feature>
<gene>
    <name evidence="2" type="ORF">CVT26_004266</name>
</gene>
<proteinExistence type="predicted"/>
<dbReference type="AlphaFoldDB" id="A0A409WYF5"/>
<reference evidence="2 3" key="1">
    <citation type="journal article" date="2018" name="Evol. Lett.">
        <title>Horizontal gene cluster transfer increased hallucinogenic mushroom diversity.</title>
        <authorList>
            <person name="Reynolds H.T."/>
            <person name="Vijayakumar V."/>
            <person name="Gluck-Thaler E."/>
            <person name="Korotkin H.B."/>
            <person name="Matheny P.B."/>
            <person name="Slot J.C."/>
        </authorList>
    </citation>
    <scope>NUCLEOTIDE SEQUENCE [LARGE SCALE GENOMIC DNA]</scope>
    <source>
        <strain evidence="2 3">SRW20</strain>
    </source>
</reference>
<accession>A0A409WYF5</accession>
<evidence type="ECO:0000313" key="3">
    <source>
        <dbReference type="Proteomes" id="UP000284706"/>
    </source>
</evidence>
<evidence type="ECO:0000256" key="1">
    <source>
        <dbReference type="SAM" id="MobiDB-lite"/>
    </source>
</evidence>
<sequence>MYELRNWELAWMTSSRSPRHPVSALVEKFRHLCEPPRQYRAIADASEGGRAFKHQSPVFASIPHPPAHRSPIARSAPNSQLPSPRTRLSRPKKLKLLRTTRIRGLSKKSEGVEGHLSYIHPRSSTAASKRRYDAEGLRTICTFVHAPLRGELRAHSDSTGLGTIDRRHGAGVKRFDERSCPAAQELRTATCTRLPPPQPTMWGPNSMRRACGRVLSEGIRQGGGGGREPPLCMYEEACHGQNVFKPRSARVGSAGCEVEARKACTPPPALCAPSRCLSPTSTEDRRRLDEGCSLPPTQPGCRRSARRELAAARARNGYGGYGGFRRPSASVQEIQATVTVHQRENNQSGFEETESATG</sequence>
<protein>
    <submittedName>
        <fullName evidence="2">Uncharacterized protein</fullName>
    </submittedName>
</protein>
<comment type="caution">
    <text evidence="2">The sequence shown here is derived from an EMBL/GenBank/DDBJ whole genome shotgun (WGS) entry which is preliminary data.</text>
</comment>
<keyword evidence="3" id="KW-1185">Reference proteome</keyword>
<dbReference type="InParanoid" id="A0A409WYF5"/>
<dbReference type="EMBL" id="NHYE01004609">
    <property type="protein sequence ID" value="PPQ83545.1"/>
    <property type="molecule type" value="Genomic_DNA"/>
</dbReference>
<evidence type="ECO:0000313" key="2">
    <source>
        <dbReference type="EMBL" id="PPQ83545.1"/>
    </source>
</evidence>
<feature type="region of interest" description="Disordered" evidence="1">
    <location>
        <begin position="281"/>
        <end position="304"/>
    </location>
</feature>
<organism evidence="2 3">
    <name type="scientific">Gymnopilus dilepis</name>
    <dbReference type="NCBI Taxonomy" id="231916"/>
    <lineage>
        <taxon>Eukaryota</taxon>
        <taxon>Fungi</taxon>
        <taxon>Dikarya</taxon>
        <taxon>Basidiomycota</taxon>
        <taxon>Agaricomycotina</taxon>
        <taxon>Agaricomycetes</taxon>
        <taxon>Agaricomycetidae</taxon>
        <taxon>Agaricales</taxon>
        <taxon>Agaricineae</taxon>
        <taxon>Hymenogastraceae</taxon>
        <taxon>Gymnopilus</taxon>
    </lineage>
</organism>
<dbReference type="Proteomes" id="UP000284706">
    <property type="component" value="Unassembled WGS sequence"/>
</dbReference>